<organism evidence="2 3">
    <name type="scientific">Letharia lupina</name>
    <dbReference type="NCBI Taxonomy" id="560253"/>
    <lineage>
        <taxon>Eukaryota</taxon>
        <taxon>Fungi</taxon>
        <taxon>Dikarya</taxon>
        <taxon>Ascomycota</taxon>
        <taxon>Pezizomycotina</taxon>
        <taxon>Lecanoromycetes</taxon>
        <taxon>OSLEUM clade</taxon>
        <taxon>Lecanoromycetidae</taxon>
        <taxon>Lecanorales</taxon>
        <taxon>Lecanorineae</taxon>
        <taxon>Parmeliaceae</taxon>
        <taxon>Letharia</taxon>
    </lineage>
</organism>
<feature type="region of interest" description="Disordered" evidence="1">
    <location>
        <begin position="1"/>
        <end position="129"/>
    </location>
</feature>
<evidence type="ECO:0000256" key="1">
    <source>
        <dbReference type="SAM" id="MobiDB-lite"/>
    </source>
</evidence>
<dbReference type="EMBL" id="JACCJB010000008">
    <property type="protein sequence ID" value="KAF6224770.1"/>
    <property type="molecule type" value="Genomic_DNA"/>
</dbReference>
<comment type="caution">
    <text evidence="2">The sequence shown here is derived from an EMBL/GenBank/DDBJ whole genome shotgun (WGS) entry which is preliminary data.</text>
</comment>
<feature type="compositionally biased region" description="Acidic residues" evidence="1">
    <location>
        <begin position="91"/>
        <end position="113"/>
    </location>
</feature>
<feature type="compositionally biased region" description="Polar residues" evidence="1">
    <location>
        <begin position="70"/>
        <end position="81"/>
    </location>
</feature>
<dbReference type="GeneID" id="59338356"/>
<dbReference type="AlphaFoldDB" id="A0A8H6CK02"/>
<keyword evidence="3" id="KW-1185">Reference proteome</keyword>
<evidence type="ECO:0000313" key="2">
    <source>
        <dbReference type="EMBL" id="KAF6224770.1"/>
    </source>
</evidence>
<dbReference type="Proteomes" id="UP000593566">
    <property type="component" value="Unassembled WGS sequence"/>
</dbReference>
<protein>
    <submittedName>
        <fullName evidence="2">Uncharacterized protein</fullName>
    </submittedName>
</protein>
<name>A0A8H6CK02_9LECA</name>
<dbReference type="RefSeq" id="XP_037153637.1">
    <property type="nucleotide sequence ID" value="XM_037300820.1"/>
</dbReference>
<proteinExistence type="predicted"/>
<feature type="compositionally biased region" description="Polar residues" evidence="1">
    <location>
        <begin position="28"/>
        <end position="40"/>
    </location>
</feature>
<reference evidence="2 3" key="1">
    <citation type="journal article" date="2020" name="Genomics">
        <title>Complete, high-quality genomes from long-read metagenomic sequencing of two wolf lichen thalli reveals enigmatic genome architecture.</title>
        <authorList>
            <person name="McKenzie S.K."/>
            <person name="Walston R.F."/>
            <person name="Allen J.L."/>
        </authorList>
    </citation>
    <scope>NUCLEOTIDE SEQUENCE [LARGE SCALE GENOMIC DNA]</scope>
    <source>
        <strain evidence="2">WasteWater1</strain>
    </source>
</reference>
<sequence>MRPPNSPLDHRQQDPKPPSPPDRFEPPSNKQSSVTGQHDLQTPGHEVKIQTASFGQKPPFNIRPRIQSDGAPSSIVSQHRISQFAIHDGEENSDEGEDDEDTSGEDDEEEGEDAGGASEAASHDKSEEDVKAAGRAFLALVHDAIKNTKNGVEPKRIAEQSLVLETRDPRPHHIQIDKTDMSTHPDLVLQLVFGKIKQRKKIGVVLEFKKRDHKLNDEEILGQEVSELLGAVLEKKAARKQKSYKSYLISWHGLKGYISRFYATKEYLNQLQENSRGLQDMDPPQVRRSEEFDLTKSEERVNFAIGCARIAVEELLQFERNQTSGLLERIRA</sequence>
<evidence type="ECO:0000313" key="3">
    <source>
        <dbReference type="Proteomes" id="UP000593566"/>
    </source>
</evidence>
<accession>A0A8H6CK02</accession>
<gene>
    <name evidence="2" type="ORF">HO133_009964</name>
</gene>